<organism evidence="1 2">
    <name type="scientific">Robertkochia marina</name>
    <dbReference type="NCBI Taxonomy" id="1227945"/>
    <lineage>
        <taxon>Bacteria</taxon>
        <taxon>Pseudomonadati</taxon>
        <taxon>Bacteroidota</taxon>
        <taxon>Flavobacteriia</taxon>
        <taxon>Flavobacteriales</taxon>
        <taxon>Flavobacteriaceae</taxon>
        <taxon>Robertkochia</taxon>
    </lineage>
</organism>
<dbReference type="Gene3D" id="1.10.3680.10">
    <property type="entry name" value="TerB-like"/>
    <property type="match status" value="1"/>
</dbReference>
<evidence type="ECO:0000313" key="2">
    <source>
        <dbReference type="Proteomes" id="UP000305939"/>
    </source>
</evidence>
<dbReference type="OrthoDB" id="1143847at2"/>
<gene>
    <name evidence="1" type="ORF">E7Z59_14230</name>
</gene>
<dbReference type="Proteomes" id="UP000305939">
    <property type="component" value="Unassembled WGS sequence"/>
</dbReference>
<dbReference type="SUPFAM" id="SSF158682">
    <property type="entry name" value="TerB-like"/>
    <property type="match status" value="1"/>
</dbReference>
<accession>A0A4S3LXU7</accession>
<sequence>MKNKEEKLSLLSDLIYLVRSDHDVNEREYLFIQAVARNMKVDDDDLNRLFSDERPPYVAPETEPERILQFQRLLLLMNIDRRIHPKERLALKDCTLKMGLNPIAVDQVLSVMNNYPDRVVPPKVMIDIFKVYYN</sequence>
<comment type="caution">
    <text evidence="1">The sequence shown here is derived from an EMBL/GenBank/DDBJ whole genome shotgun (WGS) entry which is preliminary data.</text>
</comment>
<keyword evidence="2" id="KW-1185">Reference proteome</keyword>
<protein>
    <submittedName>
        <fullName evidence="1">TerB family tellurite resistance protein</fullName>
    </submittedName>
</protein>
<dbReference type="AlphaFoldDB" id="A0A4S3LXU7"/>
<dbReference type="EMBL" id="SSMC01000004">
    <property type="protein sequence ID" value="THD65741.1"/>
    <property type="molecule type" value="Genomic_DNA"/>
</dbReference>
<dbReference type="RefSeq" id="WP_136337025.1">
    <property type="nucleotide sequence ID" value="NZ_QXMP01000002.1"/>
</dbReference>
<evidence type="ECO:0000313" key="1">
    <source>
        <dbReference type="EMBL" id="THD65741.1"/>
    </source>
</evidence>
<dbReference type="InterPro" id="IPR029024">
    <property type="entry name" value="TerB-like"/>
</dbReference>
<reference evidence="1 2" key="1">
    <citation type="submission" date="2019-04" db="EMBL/GenBank/DDBJ databases">
        <title>Draft genome sequence of Robertkochia marina CC-AMO-30D.</title>
        <authorList>
            <person name="Hameed A."/>
            <person name="Lin S.-Y."/>
            <person name="Shahina M."/>
            <person name="Lai W.-A."/>
            <person name="Young C.-C."/>
        </authorList>
    </citation>
    <scope>NUCLEOTIDE SEQUENCE [LARGE SCALE GENOMIC DNA]</scope>
    <source>
        <strain evidence="1 2">CC-AMO-30D</strain>
    </source>
</reference>
<proteinExistence type="predicted"/>
<name>A0A4S3LXU7_9FLAO</name>